<proteinExistence type="predicted"/>
<keyword evidence="1" id="KW-0808">Transferase</keyword>
<evidence type="ECO:0000313" key="2">
    <source>
        <dbReference type="Proteomes" id="UP000007962"/>
    </source>
</evidence>
<dbReference type="InterPro" id="IPR011009">
    <property type="entry name" value="Kinase-like_dom_sf"/>
</dbReference>
<gene>
    <name evidence="1" type="ordered locus">Bcav_2285</name>
</gene>
<evidence type="ECO:0000313" key="1">
    <source>
        <dbReference type="EMBL" id="ACQ80536.1"/>
    </source>
</evidence>
<dbReference type="Proteomes" id="UP000007962">
    <property type="component" value="Chromosome"/>
</dbReference>
<accession>C5BVE9</accession>
<dbReference type="KEGG" id="bcv:Bcav_2285"/>
<dbReference type="GO" id="GO:0016773">
    <property type="term" value="F:phosphotransferase activity, alcohol group as acceptor"/>
    <property type="evidence" value="ECO:0007669"/>
    <property type="project" value="InterPro"/>
</dbReference>
<dbReference type="SUPFAM" id="SSF56112">
    <property type="entry name" value="Protein kinase-like (PK-like)"/>
    <property type="match status" value="1"/>
</dbReference>
<dbReference type="HOGENOM" id="CLU_061172_2_1_11"/>
<protein>
    <submittedName>
        <fullName evidence="1">Aminoglycoside phosphotransferase</fullName>
    </submittedName>
</protein>
<organism evidence="1 2">
    <name type="scientific">Beutenbergia cavernae (strain ATCC BAA-8 / DSM 12333 / CCUG 43141 / JCM 11478 / NBRC 16432 / NCIMB 13614 / HKI 0122)</name>
    <dbReference type="NCBI Taxonomy" id="471853"/>
    <lineage>
        <taxon>Bacteria</taxon>
        <taxon>Bacillati</taxon>
        <taxon>Actinomycetota</taxon>
        <taxon>Actinomycetes</taxon>
        <taxon>Micrococcales</taxon>
        <taxon>Beutenbergiaceae</taxon>
        <taxon>Beutenbergia</taxon>
    </lineage>
</organism>
<keyword evidence="2" id="KW-1185">Reference proteome</keyword>
<sequence length="329" mass="35498">MPDAGEPAGVVVPPALDHLRDKPDGAAWLADLPRLVESARRRWSLRLGDPFRSGQAGWTAPARTADGDDVVLKIVFPHDEAQGEAAALHHWASRGAVRLLASDATDWALLLDRVHPGTTLADDVRTSDATRLHAGAVVIRDLHAQAAPPSGYPALADVTATWADQVEDRHARHAHWFDPDPMLVREGVRLLRDLVTDDVRQVLLHGDANPGNMLLDTAAGGREWRAIDPKPMIGDPAYDPWPLLEQIGKPFAAGDPAGELAQRARLVGGAAGIPAGRITAWSLARSIESVWWQVDRVPAAERAARVPDLQRQVAEARVWAGASRAAEAH</sequence>
<dbReference type="AlphaFoldDB" id="C5BVE9"/>
<reference evidence="1 2" key="1">
    <citation type="journal article" date="2009" name="Stand. Genomic Sci.">
        <title>Complete genome sequence of Beutenbergia cavernae type strain (HKI 0122).</title>
        <authorList>
            <person name="Land M."/>
            <person name="Pukall R."/>
            <person name="Abt B."/>
            <person name="Goker M."/>
            <person name="Rohde M."/>
            <person name="Glavina Del Rio T."/>
            <person name="Tice H."/>
            <person name="Copeland A."/>
            <person name="Cheng J.F."/>
            <person name="Lucas S."/>
            <person name="Chen F."/>
            <person name="Nolan M."/>
            <person name="Bruce D."/>
            <person name="Goodwin L."/>
            <person name="Pitluck S."/>
            <person name="Ivanova N."/>
            <person name="Mavromatis K."/>
            <person name="Ovchinnikova G."/>
            <person name="Pati A."/>
            <person name="Chen A."/>
            <person name="Palaniappan K."/>
            <person name="Hauser L."/>
            <person name="Chang Y.J."/>
            <person name="Jefferies C.C."/>
            <person name="Saunders E."/>
            <person name="Brettin T."/>
            <person name="Detter J.C."/>
            <person name="Han C."/>
            <person name="Chain P."/>
            <person name="Bristow J."/>
            <person name="Eisen J.A."/>
            <person name="Markowitz V."/>
            <person name="Hugenholtz P."/>
            <person name="Kyrpides N.C."/>
            <person name="Klenk H.P."/>
            <person name="Lapidus A."/>
        </authorList>
    </citation>
    <scope>NUCLEOTIDE SEQUENCE [LARGE SCALE GENOMIC DNA]</scope>
    <source>
        <strain evidence="2">ATCC BAA-8 / DSM 12333 / NBRC 16432</strain>
    </source>
</reference>
<dbReference type="RefSeq" id="WP_015882776.1">
    <property type="nucleotide sequence ID" value="NC_012669.1"/>
</dbReference>
<dbReference type="EMBL" id="CP001618">
    <property type="protein sequence ID" value="ACQ80536.1"/>
    <property type="molecule type" value="Genomic_DNA"/>
</dbReference>
<dbReference type="STRING" id="471853.Bcav_2285"/>
<dbReference type="Pfam" id="PF04655">
    <property type="entry name" value="APH_6_hur"/>
    <property type="match status" value="1"/>
</dbReference>
<dbReference type="InterPro" id="IPR006748">
    <property type="entry name" value="NH2Glyco/OHUrea_AB-resist_kin"/>
</dbReference>
<name>C5BVE9_BEUC1</name>
<dbReference type="GO" id="GO:0019748">
    <property type="term" value="P:secondary metabolic process"/>
    <property type="evidence" value="ECO:0007669"/>
    <property type="project" value="InterPro"/>
</dbReference>
<dbReference type="eggNOG" id="COG3570">
    <property type="taxonomic scope" value="Bacteria"/>
</dbReference>